<keyword evidence="5" id="KW-1015">Disulfide bond</keyword>
<feature type="domain" description="Glycosyl hydrolases family 22 (GH22)" evidence="10">
    <location>
        <begin position="92"/>
        <end position="110"/>
    </location>
</feature>
<keyword evidence="6" id="KW-0326">Glycosidase</keyword>
<dbReference type="Pfam" id="PF00062">
    <property type="entry name" value="Lys"/>
    <property type="match status" value="1"/>
</dbReference>
<dbReference type="EMBL" id="IACT01005674">
    <property type="protein sequence ID" value="LAC24822.1"/>
    <property type="molecule type" value="mRNA"/>
</dbReference>
<feature type="chain" id="PRO_5025573035" description="lysozyme" evidence="9">
    <location>
        <begin position="21"/>
        <end position="314"/>
    </location>
</feature>
<dbReference type="FunFam" id="1.10.530.10:FF:000001">
    <property type="entry name" value="Lysozyme C"/>
    <property type="match status" value="1"/>
</dbReference>
<accession>A0A6A7G3K1</accession>
<feature type="compositionally biased region" description="Polar residues" evidence="8">
    <location>
        <begin position="178"/>
        <end position="188"/>
    </location>
</feature>
<feature type="region of interest" description="Disordered" evidence="8">
    <location>
        <begin position="158"/>
        <end position="238"/>
    </location>
</feature>
<keyword evidence="4" id="KW-0929">Antimicrobial</keyword>
<dbReference type="Gene3D" id="1.10.530.10">
    <property type="match status" value="1"/>
</dbReference>
<evidence type="ECO:0000259" key="10">
    <source>
        <dbReference type="PROSITE" id="PS00128"/>
    </source>
</evidence>
<evidence type="ECO:0000256" key="1">
    <source>
        <dbReference type="ARBA" id="ARBA00000632"/>
    </source>
</evidence>
<dbReference type="PANTHER" id="PTHR11407:SF63">
    <property type="entry name" value="LYSOZYME C"/>
    <property type="match status" value="1"/>
</dbReference>
<evidence type="ECO:0000256" key="6">
    <source>
        <dbReference type="ARBA" id="ARBA00023295"/>
    </source>
</evidence>
<dbReference type="CDD" id="cd16899">
    <property type="entry name" value="LYZ_C_invert"/>
    <property type="match status" value="1"/>
</dbReference>
<dbReference type="GO" id="GO:0003796">
    <property type="term" value="F:lysozyme activity"/>
    <property type="evidence" value="ECO:0007669"/>
    <property type="project" value="UniProtKB-EC"/>
</dbReference>
<evidence type="ECO:0000256" key="8">
    <source>
        <dbReference type="SAM" id="MobiDB-lite"/>
    </source>
</evidence>
<reference evidence="11" key="1">
    <citation type="submission" date="2017-11" db="EMBL/GenBank/DDBJ databases">
        <title>The sensing device of the deep-sea amphipod.</title>
        <authorList>
            <person name="Kobayashi H."/>
            <person name="Nagahama T."/>
            <person name="Arai W."/>
            <person name="Sasagawa Y."/>
            <person name="Umeda M."/>
            <person name="Hayashi T."/>
            <person name="Nikaido I."/>
            <person name="Watanabe H."/>
            <person name="Oguri K."/>
            <person name="Kitazato H."/>
            <person name="Fujioka K."/>
            <person name="Kido Y."/>
            <person name="Takami H."/>
        </authorList>
    </citation>
    <scope>NUCLEOTIDE SEQUENCE</scope>
    <source>
        <tissue evidence="11">Whole body</tissue>
    </source>
</reference>
<evidence type="ECO:0000256" key="5">
    <source>
        <dbReference type="ARBA" id="ARBA00023157"/>
    </source>
</evidence>
<organism evidence="11">
    <name type="scientific">Hirondellea gigas</name>
    <dbReference type="NCBI Taxonomy" id="1518452"/>
    <lineage>
        <taxon>Eukaryota</taxon>
        <taxon>Metazoa</taxon>
        <taxon>Ecdysozoa</taxon>
        <taxon>Arthropoda</taxon>
        <taxon>Crustacea</taxon>
        <taxon>Multicrustacea</taxon>
        <taxon>Malacostraca</taxon>
        <taxon>Eumalacostraca</taxon>
        <taxon>Peracarida</taxon>
        <taxon>Amphipoda</taxon>
        <taxon>Amphilochidea</taxon>
        <taxon>Lysianassida</taxon>
        <taxon>Lysianassidira</taxon>
        <taxon>Lysianassoidea</taxon>
        <taxon>Lysianassidae</taxon>
        <taxon>Hirondellea</taxon>
    </lineage>
</organism>
<dbReference type="InterPro" id="IPR001916">
    <property type="entry name" value="Glyco_hydro_22"/>
</dbReference>
<feature type="signal peptide" evidence="9">
    <location>
        <begin position="1"/>
        <end position="20"/>
    </location>
</feature>
<feature type="compositionally biased region" description="Polar residues" evidence="8">
    <location>
        <begin position="158"/>
        <end position="168"/>
    </location>
</feature>
<dbReference type="PROSITE" id="PS51348">
    <property type="entry name" value="GLYCOSYL_HYDROL_F22_2"/>
    <property type="match status" value="1"/>
</dbReference>
<dbReference type="SUPFAM" id="SSF53955">
    <property type="entry name" value="Lysozyme-like"/>
    <property type="match status" value="1"/>
</dbReference>
<dbReference type="GO" id="GO:0042742">
    <property type="term" value="P:defense response to bacterium"/>
    <property type="evidence" value="ECO:0007669"/>
    <property type="project" value="UniProtKB-KW"/>
</dbReference>
<dbReference type="EC" id="3.2.1.17" evidence="3"/>
<dbReference type="SMART" id="SM00263">
    <property type="entry name" value="LYZ1"/>
    <property type="match status" value="1"/>
</dbReference>
<comment type="catalytic activity">
    <reaction evidence="1">
        <text>Hydrolysis of (1-&gt;4)-beta-linkages between N-acetylmuramic acid and N-acetyl-D-glucosamine residues in a peptidoglycan and between N-acetyl-D-glucosamine residues in chitodextrins.</text>
        <dbReference type="EC" id="3.2.1.17"/>
    </reaction>
</comment>
<keyword evidence="4" id="KW-0081">Bacteriolytic enzyme</keyword>
<evidence type="ECO:0000256" key="9">
    <source>
        <dbReference type="SAM" id="SignalP"/>
    </source>
</evidence>
<evidence type="ECO:0000256" key="3">
    <source>
        <dbReference type="ARBA" id="ARBA00012732"/>
    </source>
</evidence>
<comment type="similarity">
    <text evidence="2 7">Belongs to the glycosyl hydrolase 22 family.</text>
</comment>
<dbReference type="PROSITE" id="PS00128">
    <property type="entry name" value="GLYCOSYL_HYDROL_F22_1"/>
    <property type="match status" value="1"/>
</dbReference>
<name>A0A6A7G3K1_9CRUS</name>
<dbReference type="PANTHER" id="PTHR11407">
    <property type="entry name" value="LYSOZYME C"/>
    <property type="match status" value="1"/>
</dbReference>
<keyword evidence="6" id="KW-0378">Hydrolase</keyword>
<evidence type="ECO:0000256" key="4">
    <source>
        <dbReference type="ARBA" id="ARBA00022638"/>
    </source>
</evidence>
<proteinExistence type="evidence at transcript level"/>
<protein>
    <recommendedName>
        <fullName evidence="3">lysozyme</fullName>
        <ecNumber evidence="3">3.2.1.17</ecNumber>
    </recommendedName>
</protein>
<dbReference type="InterPro" id="IPR023346">
    <property type="entry name" value="Lysozyme-like_dom_sf"/>
</dbReference>
<dbReference type="PRINTS" id="PR00135">
    <property type="entry name" value="LYZLACT"/>
</dbReference>
<evidence type="ECO:0000256" key="2">
    <source>
        <dbReference type="ARBA" id="ARBA00010859"/>
    </source>
</evidence>
<keyword evidence="9" id="KW-0732">Signal</keyword>
<dbReference type="InterPro" id="IPR019799">
    <property type="entry name" value="Glyco_hydro_22_CS"/>
</dbReference>
<evidence type="ECO:0000256" key="7">
    <source>
        <dbReference type="RuleBase" id="RU004440"/>
    </source>
</evidence>
<dbReference type="AlphaFoldDB" id="A0A6A7G3K1"/>
<evidence type="ECO:0000313" key="11">
    <source>
        <dbReference type="EMBL" id="LAC24822.1"/>
    </source>
</evidence>
<dbReference type="GO" id="GO:0031640">
    <property type="term" value="P:killing of cells of another organism"/>
    <property type="evidence" value="ECO:0007669"/>
    <property type="project" value="UniProtKB-KW"/>
</dbReference>
<sequence length="314" mass="34198">MRSPLLLPLLLTLVPSGVRGKVFDKCELARLLETKHAMTRKEVKDWVCIAEYESTFNSAAINKFNWDGSRDYGLFQLSDKYWCDSKTGKNVCRMPCSDLLDDELTDDLQCIKRIIKDTERWKGKGTGLTAWVAYNNRCANRDLNEYIAECYDGSHPLPSTTTTESQPIDNFIPRVPDISSSSTASVTPETDGAVIPLGKPDSDPTDNEIEGSISKPGVVSTSDSEDDNPFVPSARVPYPSHHRLMVPQNSFGGRRGSTAVQVSSSNLEHLARGVPLAGVPPLTIGSPVSLFRSGPSFAVPRVVAGPRVAAMPSA</sequence>